<dbReference type="InterPro" id="IPR036388">
    <property type="entry name" value="WH-like_DNA-bd_sf"/>
</dbReference>
<dbReference type="SUPFAM" id="SSF46785">
    <property type="entry name" value="Winged helix' DNA-binding domain"/>
    <property type="match status" value="1"/>
</dbReference>
<reference evidence="3 4" key="1">
    <citation type="submission" date="2020-10" db="EMBL/GenBank/DDBJ databases">
        <title>Complete genome sequence of Thermosphaera aggregans strain 3507.</title>
        <authorList>
            <person name="Zayulina K.S."/>
            <person name="Elcheninov A.G."/>
            <person name="Toshchakov S.V."/>
            <person name="Kublanov I.V."/>
            <person name="Kochetkova T.V."/>
        </authorList>
    </citation>
    <scope>NUCLEOTIDE SEQUENCE [LARGE SCALE GENOMIC DNA]</scope>
    <source>
        <strain evidence="3 4">3507</strain>
    </source>
</reference>
<keyword evidence="1" id="KW-1133">Transmembrane helix</keyword>
<feature type="transmembrane region" description="Helical" evidence="1">
    <location>
        <begin position="84"/>
        <end position="106"/>
    </location>
</feature>
<protein>
    <submittedName>
        <fullName evidence="3">Winged helix-turn-helix transcriptional regulator</fullName>
    </submittedName>
</protein>
<feature type="transmembrane region" description="Helical" evidence="1">
    <location>
        <begin position="112"/>
        <end position="132"/>
    </location>
</feature>
<dbReference type="InterPro" id="IPR036390">
    <property type="entry name" value="WH_DNA-bd_sf"/>
</dbReference>
<gene>
    <name evidence="3" type="ORF">IMZ38_00680</name>
</gene>
<dbReference type="RefSeq" id="WP_193436299.1">
    <property type="nucleotide sequence ID" value="NZ_CP063144.1"/>
</dbReference>
<dbReference type="Pfam" id="PF01978">
    <property type="entry name" value="TrmB"/>
    <property type="match status" value="1"/>
</dbReference>
<feature type="domain" description="Transcription regulator TrmB N-terminal" evidence="2">
    <location>
        <begin position="8"/>
        <end position="71"/>
    </location>
</feature>
<organism evidence="3 4">
    <name type="scientific">Thermosphaera chiliense</name>
    <dbReference type="NCBI Taxonomy" id="3402707"/>
    <lineage>
        <taxon>Archaea</taxon>
        <taxon>Thermoproteota</taxon>
        <taxon>Thermoprotei</taxon>
        <taxon>Desulfurococcales</taxon>
        <taxon>Desulfurococcaceae</taxon>
        <taxon>Thermosphaera</taxon>
    </lineage>
</organism>
<dbReference type="EMBL" id="CP063144">
    <property type="protein sequence ID" value="QOR94502.1"/>
    <property type="molecule type" value="Genomic_DNA"/>
</dbReference>
<sequence>MDSSSEDLSGTALRIYVYLLESREPRGVRDVARALNIPVSSVFYHLKRLEELGVITRAREGYVIAKAIPLEGYVILWRRLIPRLLIYSMFFLGIAIGQSYLIVAARRASPESIVALITSIAAFTILLVEGLIMRHRLRAG</sequence>
<keyword evidence="4" id="KW-1185">Reference proteome</keyword>
<dbReference type="OrthoDB" id="30795at2157"/>
<keyword evidence="1" id="KW-0472">Membrane</keyword>
<evidence type="ECO:0000259" key="2">
    <source>
        <dbReference type="Pfam" id="PF01978"/>
    </source>
</evidence>
<dbReference type="InterPro" id="IPR002831">
    <property type="entry name" value="Tscrpt_reg_TrmB_N"/>
</dbReference>
<keyword evidence="1" id="KW-0812">Transmembrane</keyword>
<name>A0A7M1UTJ1_9CREN</name>
<dbReference type="Gene3D" id="1.10.10.10">
    <property type="entry name" value="Winged helix-like DNA-binding domain superfamily/Winged helix DNA-binding domain"/>
    <property type="match status" value="1"/>
</dbReference>
<dbReference type="CDD" id="cd00090">
    <property type="entry name" value="HTH_ARSR"/>
    <property type="match status" value="1"/>
</dbReference>
<dbReference type="AlphaFoldDB" id="A0A7M1UTJ1"/>
<proteinExistence type="predicted"/>
<dbReference type="Proteomes" id="UP000593766">
    <property type="component" value="Chromosome"/>
</dbReference>
<accession>A0A7M1UTJ1</accession>
<dbReference type="InterPro" id="IPR011991">
    <property type="entry name" value="ArsR-like_HTH"/>
</dbReference>
<dbReference type="GeneID" id="59453888"/>
<evidence type="ECO:0000313" key="3">
    <source>
        <dbReference type="EMBL" id="QOR94502.1"/>
    </source>
</evidence>
<evidence type="ECO:0000313" key="4">
    <source>
        <dbReference type="Proteomes" id="UP000593766"/>
    </source>
</evidence>
<dbReference type="KEGG" id="tcs:IMZ38_00680"/>
<evidence type="ECO:0000256" key="1">
    <source>
        <dbReference type="SAM" id="Phobius"/>
    </source>
</evidence>